<organism evidence="1 2">
    <name type="scientific">Panicum virgatum</name>
    <name type="common">Blackwell switchgrass</name>
    <dbReference type="NCBI Taxonomy" id="38727"/>
    <lineage>
        <taxon>Eukaryota</taxon>
        <taxon>Viridiplantae</taxon>
        <taxon>Streptophyta</taxon>
        <taxon>Embryophyta</taxon>
        <taxon>Tracheophyta</taxon>
        <taxon>Spermatophyta</taxon>
        <taxon>Magnoliopsida</taxon>
        <taxon>Liliopsida</taxon>
        <taxon>Poales</taxon>
        <taxon>Poaceae</taxon>
        <taxon>PACMAD clade</taxon>
        <taxon>Panicoideae</taxon>
        <taxon>Panicodae</taxon>
        <taxon>Paniceae</taxon>
        <taxon>Panicinae</taxon>
        <taxon>Panicum</taxon>
        <taxon>Panicum sect. Hiantes</taxon>
    </lineage>
</organism>
<sequence>MTINIDKTEFVHAGSIGFVLNDYPTSGANNRHSSYPGGSR</sequence>
<gene>
    <name evidence="1" type="ORF">PVAP13_3NG311500</name>
</gene>
<protein>
    <submittedName>
        <fullName evidence="1">Uncharacterized protein</fullName>
    </submittedName>
</protein>
<reference evidence="1" key="1">
    <citation type="submission" date="2020-05" db="EMBL/GenBank/DDBJ databases">
        <title>WGS assembly of Panicum virgatum.</title>
        <authorList>
            <person name="Lovell J.T."/>
            <person name="Jenkins J."/>
            <person name="Shu S."/>
            <person name="Juenger T.E."/>
            <person name="Schmutz J."/>
        </authorList>
    </citation>
    <scope>NUCLEOTIDE SEQUENCE</scope>
    <source>
        <strain evidence="1">AP13</strain>
    </source>
</reference>
<dbReference type="AlphaFoldDB" id="A0A8T0UK44"/>
<proteinExistence type="predicted"/>
<evidence type="ECO:0000313" key="2">
    <source>
        <dbReference type="Proteomes" id="UP000823388"/>
    </source>
</evidence>
<comment type="caution">
    <text evidence="1">The sequence shown here is derived from an EMBL/GenBank/DDBJ whole genome shotgun (WGS) entry which is preliminary data.</text>
</comment>
<accession>A0A8T0UK44</accession>
<dbReference type="Proteomes" id="UP000823388">
    <property type="component" value="Chromosome 3N"/>
</dbReference>
<name>A0A8T0UK44_PANVG</name>
<evidence type="ECO:0000313" key="1">
    <source>
        <dbReference type="EMBL" id="KAG2620899.1"/>
    </source>
</evidence>
<keyword evidence="2" id="KW-1185">Reference proteome</keyword>
<dbReference type="EMBL" id="CM029042">
    <property type="protein sequence ID" value="KAG2620899.1"/>
    <property type="molecule type" value="Genomic_DNA"/>
</dbReference>